<dbReference type="SUPFAM" id="SSF53098">
    <property type="entry name" value="Ribonuclease H-like"/>
    <property type="match status" value="1"/>
</dbReference>
<comment type="caution">
    <text evidence="3">The sequence shown here is derived from an EMBL/GenBank/DDBJ whole genome shotgun (WGS) entry which is preliminary data.</text>
</comment>
<dbReference type="GO" id="GO:0003676">
    <property type="term" value="F:nucleic acid binding"/>
    <property type="evidence" value="ECO:0007669"/>
    <property type="project" value="InterPro"/>
</dbReference>
<feature type="domain" description="Integrase catalytic" evidence="2">
    <location>
        <begin position="62"/>
        <end position="169"/>
    </location>
</feature>
<gene>
    <name evidence="3" type="ORF">CR513_08856</name>
</gene>
<dbReference type="PROSITE" id="PS50994">
    <property type="entry name" value="INTEGRASE"/>
    <property type="match status" value="1"/>
</dbReference>
<organism evidence="3 4">
    <name type="scientific">Mucuna pruriens</name>
    <name type="common">Velvet bean</name>
    <name type="synonym">Dolichos pruriens</name>
    <dbReference type="NCBI Taxonomy" id="157652"/>
    <lineage>
        <taxon>Eukaryota</taxon>
        <taxon>Viridiplantae</taxon>
        <taxon>Streptophyta</taxon>
        <taxon>Embryophyta</taxon>
        <taxon>Tracheophyta</taxon>
        <taxon>Spermatophyta</taxon>
        <taxon>Magnoliopsida</taxon>
        <taxon>eudicotyledons</taxon>
        <taxon>Gunneridae</taxon>
        <taxon>Pentapetalae</taxon>
        <taxon>rosids</taxon>
        <taxon>fabids</taxon>
        <taxon>Fabales</taxon>
        <taxon>Fabaceae</taxon>
        <taxon>Papilionoideae</taxon>
        <taxon>50 kb inversion clade</taxon>
        <taxon>NPAAA clade</taxon>
        <taxon>indigoferoid/millettioid clade</taxon>
        <taxon>Phaseoleae</taxon>
        <taxon>Mucuna</taxon>
    </lineage>
</organism>
<feature type="compositionally biased region" description="Basic residues" evidence="1">
    <location>
        <begin position="235"/>
        <end position="305"/>
    </location>
</feature>
<evidence type="ECO:0000259" key="2">
    <source>
        <dbReference type="PROSITE" id="PS50994"/>
    </source>
</evidence>
<dbReference type="InterPro" id="IPR012337">
    <property type="entry name" value="RNaseH-like_sf"/>
</dbReference>
<dbReference type="OrthoDB" id="1739513at2759"/>
<dbReference type="PANTHER" id="PTHR48475:SF2">
    <property type="entry name" value="RIBONUCLEASE H"/>
    <property type="match status" value="1"/>
</dbReference>
<feature type="non-terminal residue" evidence="3">
    <location>
        <position position="1"/>
    </location>
</feature>
<dbReference type="InterPro" id="IPR001584">
    <property type="entry name" value="Integrase_cat-core"/>
</dbReference>
<proteinExistence type="predicted"/>
<dbReference type="Proteomes" id="UP000257109">
    <property type="component" value="Unassembled WGS sequence"/>
</dbReference>
<feature type="region of interest" description="Disordered" evidence="1">
    <location>
        <begin position="231"/>
        <end position="305"/>
    </location>
</feature>
<dbReference type="PANTHER" id="PTHR48475">
    <property type="entry name" value="RIBONUCLEASE H"/>
    <property type="match status" value="1"/>
</dbReference>
<evidence type="ECO:0000256" key="1">
    <source>
        <dbReference type="SAM" id="MobiDB-lite"/>
    </source>
</evidence>
<dbReference type="EMBL" id="QJKJ01001552">
    <property type="protein sequence ID" value="RDY07069.1"/>
    <property type="molecule type" value="Genomic_DNA"/>
</dbReference>
<evidence type="ECO:0000313" key="4">
    <source>
        <dbReference type="Proteomes" id="UP000257109"/>
    </source>
</evidence>
<sequence length="305" mass="34877">MKGCVESNTRRRRSNFIQERPHGLSTCGGFVPSGARASQVPSGGNGLLHQMDRGGASSLNLGREAVIVIDNDTQFAAQAVIEFCTQYGIKQSFTSVEHPQSNGQAEVVNRVILRQLGKRLEEVKGRWVKDLCQSHNNEEELRANLDLLQEEREMTHIRECAAKARVARRYNATVFPRPIPKDDLVLRKTLMGAATNKPIQSSRRSRALEHLNGKAVPRTWNLATLRKYYVPREKSKTHKRRPVSRTKPKTHKMRLVPRTKSKTHKRHLVPREKSKTHKRQPVPKGKSKTHKRWPVPKEKSKTHKR</sequence>
<name>A0A371HWA6_MUCPR</name>
<reference evidence="3" key="1">
    <citation type="submission" date="2018-05" db="EMBL/GenBank/DDBJ databases">
        <title>Draft genome of Mucuna pruriens seed.</title>
        <authorList>
            <person name="Nnadi N.E."/>
            <person name="Vos R."/>
            <person name="Hasami M.H."/>
            <person name="Devisetty U.K."/>
            <person name="Aguiy J.C."/>
        </authorList>
    </citation>
    <scope>NUCLEOTIDE SEQUENCE [LARGE SCALE GENOMIC DNA]</scope>
    <source>
        <strain evidence="3">JCA_2017</strain>
    </source>
</reference>
<dbReference type="Gene3D" id="3.30.420.10">
    <property type="entry name" value="Ribonuclease H-like superfamily/Ribonuclease H"/>
    <property type="match status" value="1"/>
</dbReference>
<dbReference type="GO" id="GO:0015074">
    <property type="term" value="P:DNA integration"/>
    <property type="evidence" value="ECO:0007669"/>
    <property type="project" value="InterPro"/>
</dbReference>
<keyword evidence="4" id="KW-1185">Reference proteome</keyword>
<dbReference type="AlphaFoldDB" id="A0A371HWA6"/>
<protein>
    <recommendedName>
        <fullName evidence="2">Integrase catalytic domain-containing protein</fullName>
    </recommendedName>
</protein>
<accession>A0A371HWA6</accession>
<evidence type="ECO:0000313" key="3">
    <source>
        <dbReference type="EMBL" id="RDY07069.1"/>
    </source>
</evidence>
<dbReference type="InterPro" id="IPR036397">
    <property type="entry name" value="RNaseH_sf"/>
</dbReference>